<sequence length="363" mass="40888">MSGFNSLQYFCAISPIDVVIDAFINEEQKKMLSTSDDHCAWSIRSQGRFATLMASRSENIVDGKEIDWSTIQFVPSERYVRKLVMRYTTRLELQGREVEDDNLASLICFLSRSRISNLPDPTSHCNATYFVPLSTSYCQCEQNDDELQLTIRIYPQHNDVGVAKVWEAGAALAEYIIHNRTIIKGRNVVELGAGVGLTGLVAAAFGAKSIHMTDYTDATLENLSHNVTINESWLRNRGVDPSTVNVGQLEWGEHSESSRDISTISALQNADIMIAADVVYAVECIPDLVSTVYKFLLTGYNKLALFATTHRNMTTFSLFETELEKKRIARDYVPQDSLPLVLPCYFNQPRTDVRICIMKQNEK</sequence>
<name>A0ABD3QAT1_9STRA</name>
<dbReference type="PANTHER" id="PTHR14614">
    <property type="entry name" value="HEPATOCELLULAR CARCINOMA-ASSOCIATED ANTIGEN"/>
    <property type="match status" value="1"/>
</dbReference>
<dbReference type="SUPFAM" id="SSF53335">
    <property type="entry name" value="S-adenosyl-L-methionine-dependent methyltransferases"/>
    <property type="match status" value="1"/>
</dbReference>
<evidence type="ECO:0000313" key="1">
    <source>
        <dbReference type="EMBL" id="KAL3797433.1"/>
    </source>
</evidence>
<dbReference type="InterPro" id="IPR019410">
    <property type="entry name" value="Methyltransf_16"/>
</dbReference>
<evidence type="ECO:0000313" key="2">
    <source>
        <dbReference type="Proteomes" id="UP001530400"/>
    </source>
</evidence>
<protein>
    <submittedName>
        <fullName evidence="1">Uncharacterized protein</fullName>
    </submittedName>
</protein>
<comment type="caution">
    <text evidence="1">The sequence shown here is derived from an EMBL/GenBank/DDBJ whole genome shotgun (WGS) entry which is preliminary data.</text>
</comment>
<dbReference type="InterPro" id="IPR029063">
    <property type="entry name" value="SAM-dependent_MTases_sf"/>
</dbReference>
<dbReference type="Proteomes" id="UP001530400">
    <property type="component" value="Unassembled WGS sequence"/>
</dbReference>
<reference evidence="1 2" key="1">
    <citation type="submission" date="2024-10" db="EMBL/GenBank/DDBJ databases">
        <title>Updated reference genomes for cyclostephanoid diatoms.</title>
        <authorList>
            <person name="Roberts W.R."/>
            <person name="Alverson A.J."/>
        </authorList>
    </citation>
    <scope>NUCLEOTIDE SEQUENCE [LARGE SCALE GENOMIC DNA]</scope>
    <source>
        <strain evidence="1 2">AJA010-31</strain>
    </source>
</reference>
<accession>A0ABD3QAT1</accession>
<dbReference type="EMBL" id="JALLPJ020000256">
    <property type="protein sequence ID" value="KAL3797433.1"/>
    <property type="molecule type" value="Genomic_DNA"/>
</dbReference>
<gene>
    <name evidence="1" type="ORF">ACHAWO_000631</name>
</gene>
<dbReference type="AlphaFoldDB" id="A0ABD3QAT1"/>
<dbReference type="Pfam" id="PF10294">
    <property type="entry name" value="Methyltransf_16"/>
    <property type="match status" value="1"/>
</dbReference>
<organism evidence="1 2">
    <name type="scientific">Cyclotella atomus</name>
    <dbReference type="NCBI Taxonomy" id="382360"/>
    <lineage>
        <taxon>Eukaryota</taxon>
        <taxon>Sar</taxon>
        <taxon>Stramenopiles</taxon>
        <taxon>Ochrophyta</taxon>
        <taxon>Bacillariophyta</taxon>
        <taxon>Coscinodiscophyceae</taxon>
        <taxon>Thalassiosirophycidae</taxon>
        <taxon>Stephanodiscales</taxon>
        <taxon>Stephanodiscaceae</taxon>
        <taxon>Cyclotella</taxon>
    </lineage>
</organism>
<dbReference type="Gene3D" id="3.40.50.150">
    <property type="entry name" value="Vaccinia Virus protein VP39"/>
    <property type="match status" value="1"/>
</dbReference>
<proteinExistence type="predicted"/>
<keyword evidence="2" id="KW-1185">Reference proteome</keyword>